<dbReference type="RefSeq" id="WP_103936709.1">
    <property type="nucleotide sequence ID" value="NZ_FNVO01000002.1"/>
</dbReference>
<evidence type="ECO:0000313" key="6">
    <source>
        <dbReference type="EMBL" id="SEF90696.1"/>
    </source>
</evidence>
<dbReference type="InterPro" id="IPR027417">
    <property type="entry name" value="P-loop_NTPase"/>
</dbReference>
<dbReference type="InterPro" id="IPR003439">
    <property type="entry name" value="ABC_transporter-like_ATP-bd"/>
</dbReference>
<gene>
    <name evidence="6" type="ORF">SAMN04489712_102458</name>
</gene>
<dbReference type="OrthoDB" id="3472909at2"/>
<dbReference type="GO" id="GO:0005524">
    <property type="term" value="F:ATP binding"/>
    <property type="evidence" value="ECO:0007669"/>
    <property type="project" value="UniProtKB-KW"/>
</dbReference>
<comment type="similarity">
    <text evidence="1">Belongs to the ABC transporter superfamily.</text>
</comment>
<evidence type="ECO:0000313" key="7">
    <source>
        <dbReference type="Proteomes" id="UP000236723"/>
    </source>
</evidence>
<dbReference type="Pfam" id="PF00005">
    <property type="entry name" value="ABC_tran"/>
    <property type="match status" value="1"/>
</dbReference>
<dbReference type="InterPro" id="IPR003593">
    <property type="entry name" value="AAA+_ATPase"/>
</dbReference>
<dbReference type="EMBL" id="FNVO01000002">
    <property type="protein sequence ID" value="SEF90696.1"/>
    <property type="molecule type" value="Genomic_DNA"/>
</dbReference>
<keyword evidence="4" id="KW-0067">ATP-binding</keyword>
<evidence type="ECO:0000259" key="5">
    <source>
        <dbReference type="PROSITE" id="PS50893"/>
    </source>
</evidence>
<keyword evidence="3" id="KW-0547">Nucleotide-binding</keyword>
<dbReference type="PROSITE" id="PS50893">
    <property type="entry name" value="ABC_TRANSPORTER_2"/>
    <property type="match status" value="1"/>
</dbReference>
<protein>
    <submittedName>
        <fullName evidence="6">ABC transporter</fullName>
    </submittedName>
</protein>
<dbReference type="Gene3D" id="3.40.50.300">
    <property type="entry name" value="P-loop containing nucleotide triphosphate hydrolases"/>
    <property type="match status" value="1"/>
</dbReference>
<dbReference type="PANTHER" id="PTHR43335">
    <property type="entry name" value="ABC TRANSPORTER, ATP-BINDING PROTEIN"/>
    <property type="match status" value="1"/>
</dbReference>
<evidence type="ECO:0000256" key="4">
    <source>
        <dbReference type="ARBA" id="ARBA00022840"/>
    </source>
</evidence>
<proteinExistence type="inferred from homology"/>
<dbReference type="SUPFAM" id="SSF52540">
    <property type="entry name" value="P-loop containing nucleoside triphosphate hydrolases"/>
    <property type="match status" value="1"/>
</dbReference>
<sequence length="261" mass="26957">MIADDSAIVARRMGVRRGGRWLLRPADFDVTGGVVGVAGPPGTGKSTLLATFATLRRPHVGALGILGHDIGNAHSVRAVRARIGYLPDRFSWAQGFTVAEFIAYSAYYKRVPAGTAAAMLERLELGEVAATELALLPPDMRLRAGLAATCVHEPDLVLLDEPLTGLAEPEANALITLIGALAPTVVVTARAIEELTGWCDRLFALGRGRLIEAAAAPPPVASPLATGPVPSVPGPVTPPARAGADGTERSARLAVGTGACV</sequence>
<feature type="domain" description="ABC transporter" evidence="5">
    <location>
        <begin position="8"/>
        <end position="232"/>
    </location>
</feature>
<reference evidence="7" key="1">
    <citation type="submission" date="2016-10" db="EMBL/GenBank/DDBJ databases">
        <authorList>
            <person name="Varghese N."/>
            <person name="Submissions S."/>
        </authorList>
    </citation>
    <scope>NUCLEOTIDE SEQUENCE [LARGE SCALE GENOMIC DNA]</scope>
    <source>
        <strain evidence="7">DSM 43163</strain>
    </source>
</reference>
<dbReference type="GO" id="GO:0016887">
    <property type="term" value="F:ATP hydrolysis activity"/>
    <property type="evidence" value="ECO:0007669"/>
    <property type="project" value="InterPro"/>
</dbReference>
<evidence type="ECO:0000256" key="3">
    <source>
        <dbReference type="ARBA" id="ARBA00022741"/>
    </source>
</evidence>
<keyword evidence="7" id="KW-1185">Reference proteome</keyword>
<dbReference type="SMART" id="SM00382">
    <property type="entry name" value="AAA"/>
    <property type="match status" value="1"/>
</dbReference>
<evidence type="ECO:0000256" key="2">
    <source>
        <dbReference type="ARBA" id="ARBA00022448"/>
    </source>
</evidence>
<accession>A0A1H5VUM0</accession>
<dbReference type="Proteomes" id="UP000236723">
    <property type="component" value="Unassembled WGS sequence"/>
</dbReference>
<name>A0A1H5VUM0_9ACTN</name>
<evidence type="ECO:0000256" key="1">
    <source>
        <dbReference type="ARBA" id="ARBA00005417"/>
    </source>
</evidence>
<dbReference type="PANTHER" id="PTHR43335:SF2">
    <property type="entry name" value="ABC TRANSPORTER, ATP-BINDING PROTEIN"/>
    <property type="match status" value="1"/>
</dbReference>
<keyword evidence="2" id="KW-0813">Transport</keyword>
<organism evidence="6 7">
    <name type="scientific">Thermomonospora echinospora</name>
    <dbReference type="NCBI Taxonomy" id="1992"/>
    <lineage>
        <taxon>Bacteria</taxon>
        <taxon>Bacillati</taxon>
        <taxon>Actinomycetota</taxon>
        <taxon>Actinomycetes</taxon>
        <taxon>Streptosporangiales</taxon>
        <taxon>Thermomonosporaceae</taxon>
        <taxon>Thermomonospora</taxon>
    </lineage>
</organism>
<dbReference type="AlphaFoldDB" id="A0A1H5VUM0"/>